<dbReference type="CDD" id="cd00191">
    <property type="entry name" value="TY"/>
    <property type="match status" value="2"/>
</dbReference>
<keyword evidence="6 8" id="KW-1015">Disulfide bond</keyword>
<evidence type="ECO:0000256" key="2">
    <source>
        <dbReference type="ARBA" id="ARBA00022525"/>
    </source>
</evidence>
<evidence type="ECO:0000313" key="13">
    <source>
        <dbReference type="Proteomes" id="UP001159042"/>
    </source>
</evidence>
<keyword evidence="3" id="KW-0732">Signal</keyword>
<dbReference type="CDD" id="cd16234">
    <property type="entry name" value="EFh_SPARC_SMOC"/>
    <property type="match status" value="2"/>
</dbReference>
<feature type="compositionally biased region" description="Acidic residues" evidence="9">
    <location>
        <begin position="313"/>
        <end position="322"/>
    </location>
</feature>
<dbReference type="PANTHER" id="PTHR12352:SF30">
    <property type="entry name" value="FI05255P"/>
    <property type="match status" value="1"/>
</dbReference>
<accession>A0AAV8VZS9</accession>
<dbReference type="PROSITE" id="PS51162">
    <property type="entry name" value="THYROGLOBULIN_1_2"/>
    <property type="match status" value="2"/>
</dbReference>
<protein>
    <recommendedName>
        <fullName evidence="14">SPARC-related modular calcium-binding protein 2</fullName>
    </recommendedName>
</protein>
<reference evidence="12 13" key="1">
    <citation type="journal article" date="2023" name="Insect Mol. Biol.">
        <title>Genome sequencing provides insights into the evolution of gene families encoding plant cell wall-degrading enzymes in longhorned beetles.</title>
        <authorList>
            <person name="Shin N.R."/>
            <person name="Okamura Y."/>
            <person name="Kirsch R."/>
            <person name="Pauchet Y."/>
        </authorList>
    </citation>
    <scope>NUCLEOTIDE SEQUENCE [LARGE SCALE GENOMIC DNA]</scope>
    <source>
        <strain evidence="12">EAD_L_NR</strain>
    </source>
</reference>
<feature type="disulfide bond" evidence="8">
    <location>
        <begin position="362"/>
        <end position="381"/>
    </location>
</feature>
<comment type="caution">
    <text evidence="8">Lacks conserved residue(s) required for the propagation of feature annotation.</text>
</comment>
<keyword evidence="5" id="KW-0106">Calcium</keyword>
<comment type="caution">
    <text evidence="12">The sequence shown here is derived from an EMBL/GenBank/DDBJ whole genome shotgun (WGS) entry which is preliminary data.</text>
</comment>
<evidence type="ECO:0000256" key="9">
    <source>
        <dbReference type="SAM" id="MobiDB-lite"/>
    </source>
</evidence>
<gene>
    <name evidence="12" type="ORF">NQ315_006368</name>
</gene>
<dbReference type="Pfam" id="PF00086">
    <property type="entry name" value="Thyroglobulin_1"/>
    <property type="match status" value="2"/>
</dbReference>
<feature type="disulfide bond" evidence="8">
    <location>
        <begin position="142"/>
        <end position="149"/>
    </location>
</feature>
<evidence type="ECO:0000259" key="11">
    <source>
        <dbReference type="PROSITE" id="PS51465"/>
    </source>
</evidence>
<dbReference type="InterPro" id="IPR036058">
    <property type="entry name" value="Kazal_dom_sf"/>
</dbReference>
<dbReference type="InterPro" id="IPR011992">
    <property type="entry name" value="EF-hand-dom_pair"/>
</dbReference>
<dbReference type="PANTHER" id="PTHR12352">
    <property type="entry name" value="SECRETED MODULAR CALCIUM-BINDING PROTEIN"/>
    <property type="match status" value="1"/>
</dbReference>
<feature type="domain" description="Thyroglobulin type-1" evidence="10">
    <location>
        <begin position="101"/>
        <end position="169"/>
    </location>
</feature>
<dbReference type="InterPro" id="IPR036857">
    <property type="entry name" value="Thyroglobulin_1_sf"/>
</dbReference>
<feature type="domain" description="Kazal-like" evidence="11">
    <location>
        <begin position="51"/>
        <end position="106"/>
    </location>
</feature>
<dbReference type="GO" id="GO:0005509">
    <property type="term" value="F:calcium ion binding"/>
    <property type="evidence" value="ECO:0007669"/>
    <property type="project" value="InterPro"/>
</dbReference>
<evidence type="ECO:0008006" key="14">
    <source>
        <dbReference type="Google" id="ProtNLM"/>
    </source>
</evidence>
<dbReference type="EMBL" id="JANEYG010000016">
    <property type="protein sequence ID" value="KAJ8919839.1"/>
    <property type="molecule type" value="Genomic_DNA"/>
</dbReference>
<dbReference type="InterPro" id="IPR002350">
    <property type="entry name" value="Kazal_dom"/>
</dbReference>
<feature type="region of interest" description="Disordered" evidence="9">
    <location>
        <begin position="305"/>
        <end position="330"/>
    </location>
</feature>
<organism evidence="12 13">
    <name type="scientific">Exocentrus adspersus</name>
    <dbReference type="NCBI Taxonomy" id="1586481"/>
    <lineage>
        <taxon>Eukaryota</taxon>
        <taxon>Metazoa</taxon>
        <taxon>Ecdysozoa</taxon>
        <taxon>Arthropoda</taxon>
        <taxon>Hexapoda</taxon>
        <taxon>Insecta</taxon>
        <taxon>Pterygota</taxon>
        <taxon>Neoptera</taxon>
        <taxon>Endopterygota</taxon>
        <taxon>Coleoptera</taxon>
        <taxon>Polyphaga</taxon>
        <taxon>Cucujiformia</taxon>
        <taxon>Chrysomeloidea</taxon>
        <taxon>Cerambycidae</taxon>
        <taxon>Lamiinae</taxon>
        <taxon>Acanthocinini</taxon>
        <taxon>Exocentrus</taxon>
    </lineage>
</organism>
<sequence>MADMIYATAMWENRSGGDRQSRLNSCPGRPPLRYDVGPGVHPNGPGSAFRTTAIEHCYPKACARDAASSRPVCGSDGLSYPNRCVLERARCQERGLTLAKRGSCRKQRPCVEWDAFLKDNPARNVSFKPKCRPDGAYELTQCHAGADTCWCVTPEGTPLPYTAGKRARCGRKRKSTRRRSPSRKHKTRTCKRPDKATLNNNLINSFHSEFHRETGRNESDTVVITWKFRQLDANGDEVLDRSEYRDLRRVVKKAVRPKRCAKNFPRACDVDNDQFVTLQEWAECLTRDGMDVSLRVFLSLNADGRSQNTSNDSGDDSEDYEDSFSVHRSPPPHGVLSSAVVLGHNYDDESSEIRDETEPTDCLSDRNVSLSEGYQLYVPECTPDGRYQKIQCYKSAGYCWCVNEDTGRNIPGTSIKNGTPKCDQLKTSNKTMKGCPDDKKIVFLKELLQFLHGKMSEIVNSTTSFNSLAWIASKEEQAATWSFVVFDKNKNKMLERSEWKTFKDMVGGVKGLRKCGKKLPRYCDSNRDRQISMTEWLECLNVQQGASSNASPPSSRAGKKNPLSMLKDD</sequence>
<evidence type="ECO:0000259" key="10">
    <source>
        <dbReference type="PROSITE" id="PS51162"/>
    </source>
</evidence>
<evidence type="ECO:0000256" key="1">
    <source>
        <dbReference type="ARBA" id="ARBA00004613"/>
    </source>
</evidence>
<dbReference type="InterPro" id="IPR018247">
    <property type="entry name" value="EF_Hand_1_Ca_BS"/>
</dbReference>
<dbReference type="Pfam" id="PF07648">
    <property type="entry name" value="Kazal_2"/>
    <property type="match status" value="1"/>
</dbReference>
<dbReference type="CDD" id="cd00104">
    <property type="entry name" value="KAZAL_FS"/>
    <property type="match status" value="1"/>
</dbReference>
<feature type="region of interest" description="Disordered" evidence="9">
    <location>
        <begin position="545"/>
        <end position="569"/>
    </location>
</feature>
<dbReference type="FunFam" id="4.10.800.10:FF:000004">
    <property type="entry name" value="SPARC-related modular calcium-binding protein 1"/>
    <property type="match status" value="1"/>
</dbReference>
<evidence type="ECO:0000256" key="3">
    <source>
        <dbReference type="ARBA" id="ARBA00022729"/>
    </source>
</evidence>
<dbReference type="Gene3D" id="4.10.800.10">
    <property type="entry name" value="Thyroglobulin type-1"/>
    <property type="match status" value="2"/>
</dbReference>
<feature type="compositionally biased region" description="Low complexity" evidence="9">
    <location>
        <begin position="546"/>
        <end position="555"/>
    </location>
</feature>
<proteinExistence type="predicted"/>
<dbReference type="InterPro" id="IPR019577">
    <property type="entry name" value="SPARC/Testican_Ca-bd-dom"/>
</dbReference>
<evidence type="ECO:0000256" key="8">
    <source>
        <dbReference type="PROSITE-ProRule" id="PRU00500"/>
    </source>
</evidence>
<dbReference type="Pfam" id="PF10591">
    <property type="entry name" value="SPARC_Ca_bdg"/>
    <property type="match status" value="2"/>
</dbReference>
<dbReference type="InterPro" id="IPR051950">
    <property type="entry name" value="Dev_reg/Prot_inhib"/>
</dbReference>
<keyword evidence="2" id="KW-0964">Secreted</keyword>
<dbReference type="Gene3D" id="1.10.238.10">
    <property type="entry name" value="EF-hand"/>
    <property type="match status" value="2"/>
</dbReference>
<dbReference type="SUPFAM" id="SSF47473">
    <property type="entry name" value="EF-hand"/>
    <property type="match status" value="2"/>
</dbReference>
<dbReference type="Proteomes" id="UP001159042">
    <property type="component" value="Unassembled WGS sequence"/>
</dbReference>
<keyword evidence="13" id="KW-1185">Reference proteome</keyword>
<evidence type="ECO:0000256" key="6">
    <source>
        <dbReference type="ARBA" id="ARBA00023157"/>
    </source>
</evidence>
<name>A0AAV8VZS9_9CUCU</name>
<dbReference type="GO" id="GO:0005615">
    <property type="term" value="C:extracellular space"/>
    <property type="evidence" value="ECO:0007669"/>
    <property type="project" value="TreeGrafter"/>
</dbReference>
<feature type="compositionally biased region" description="Basic residues" evidence="9">
    <location>
        <begin position="165"/>
        <end position="190"/>
    </location>
</feature>
<feature type="disulfide bond" evidence="8">
    <location>
        <begin position="392"/>
        <end position="399"/>
    </location>
</feature>
<keyword evidence="4" id="KW-0677">Repeat</keyword>
<evidence type="ECO:0000256" key="5">
    <source>
        <dbReference type="ARBA" id="ARBA00022837"/>
    </source>
</evidence>
<dbReference type="PROSITE" id="PS00484">
    <property type="entry name" value="THYROGLOBULIN_1_1"/>
    <property type="match status" value="2"/>
</dbReference>
<dbReference type="PROSITE" id="PS00018">
    <property type="entry name" value="EF_HAND_1"/>
    <property type="match status" value="3"/>
</dbReference>
<dbReference type="InterPro" id="IPR000716">
    <property type="entry name" value="Thyroglobulin_1"/>
</dbReference>
<dbReference type="Gene3D" id="3.30.60.30">
    <property type="match status" value="1"/>
</dbReference>
<comment type="subcellular location">
    <subcellularLocation>
        <location evidence="1">Secreted</location>
    </subcellularLocation>
</comment>
<dbReference type="SMART" id="SM00280">
    <property type="entry name" value="KAZAL"/>
    <property type="match status" value="1"/>
</dbReference>
<feature type="region of interest" description="Disordered" evidence="9">
    <location>
        <begin position="163"/>
        <end position="194"/>
    </location>
</feature>
<dbReference type="SUPFAM" id="SSF100895">
    <property type="entry name" value="Kazal-type serine protease inhibitors"/>
    <property type="match status" value="1"/>
</dbReference>
<evidence type="ECO:0000256" key="4">
    <source>
        <dbReference type="ARBA" id="ARBA00022737"/>
    </source>
</evidence>
<dbReference type="SMART" id="SM00211">
    <property type="entry name" value="TY"/>
    <property type="match status" value="2"/>
</dbReference>
<dbReference type="AlphaFoldDB" id="A0AAV8VZS9"/>
<dbReference type="SUPFAM" id="SSF57610">
    <property type="entry name" value="Thyroglobulin type-1 domain"/>
    <property type="match status" value="2"/>
</dbReference>
<evidence type="ECO:0000313" key="12">
    <source>
        <dbReference type="EMBL" id="KAJ8919839.1"/>
    </source>
</evidence>
<keyword evidence="7" id="KW-0325">Glycoprotein</keyword>
<dbReference type="PROSITE" id="PS51465">
    <property type="entry name" value="KAZAL_2"/>
    <property type="match status" value="1"/>
</dbReference>
<evidence type="ECO:0000256" key="7">
    <source>
        <dbReference type="ARBA" id="ARBA00023180"/>
    </source>
</evidence>
<feature type="domain" description="Thyroglobulin type-1" evidence="10">
    <location>
        <begin position="359"/>
        <end position="422"/>
    </location>
</feature>